<keyword evidence="3" id="KW-1185">Reference proteome</keyword>
<sequence>MDVRDTRQSSDCEDSDSDTSSSSVLNNWEEPADDIRTDVECLIDLDPLIKAPFVDHRESKAPQKNPEKLVAQSPHLPYTDHLYPAKLDLEESADDIRSHFESLFDLDPLLKAPFVDHRESKAPQKNPEELETRSPHLLYTDPLRPANSDHFLNAPHAWNAVSAPIMCDISTYDSGIGSSETTSSGSSNCEICHLCGQTINSKRMKRHVEDVHRQEGSQLYICKCGHESPPMRKWNHTRHVEKCKKDNAQQGFTCRCGNIQNDLPLHLDHIKDCGKRVAGRNPRK</sequence>
<proteinExistence type="predicted"/>
<comment type="caution">
    <text evidence="2">The sequence shown here is derived from an EMBL/GenBank/DDBJ whole genome shotgun (WGS) entry which is preliminary data.</text>
</comment>
<dbReference type="Proteomes" id="UP001232148">
    <property type="component" value="Unassembled WGS sequence"/>
</dbReference>
<reference evidence="2" key="1">
    <citation type="submission" date="2021-06" db="EMBL/GenBank/DDBJ databases">
        <title>Comparative genomics, transcriptomics and evolutionary studies reveal genomic signatures of adaptation to plant cell wall in hemibiotrophic fungi.</title>
        <authorList>
            <consortium name="DOE Joint Genome Institute"/>
            <person name="Baroncelli R."/>
            <person name="Diaz J.F."/>
            <person name="Benocci T."/>
            <person name="Peng M."/>
            <person name="Battaglia E."/>
            <person name="Haridas S."/>
            <person name="Andreopoulos W."/>
            <person name="Labutti K."/>
            <person name="Pangilinan J."/>
            <person name="Floch G.L."/>
            <person name="Makela M.R."/>
            <person name="Henrissat B."/>
            <person name="Grigoriev I.V."/>
            <person name="Crouch J.A."/>
            <person name="De Vries R.P."/>
            <person name="Sukno S.A."/>
            <person name="Thon M.R."/>
        </authorList>
    </citation>
    <scope>NUCLEOTIDE SEQUENCE</scope>
    <source>
        <strain evidence="2">MAFF235873</strain>
    </source>
</reference>
<feature type="region of interest" description="Disordered" evidence="1">
    <location>
        <begin position="1"/>
        <end position="31"/>
    </location>
</feature>
<protein>
    <submittedName>
        <fullName evidence="2">Uncharacterized protein</fullName>
    </submittedName>
</protein>
<gene>
    <name evidence="2" type="ORF">LX32DRAFT_406332</name>
</gene>
<organism evidence="2 3">
    <name type="scientific">Colletotrichum zoysiae</name>
    <dbReference type="NCBI Taxonomy" id="1216348"/>
    <lineage>
        <taxon>Eukaryota</taxon>
        <taxon>Fungi</taxon>
        <taxon>Dikarya</taxon>
        <taxon>Ascomycota</taxon>
        <taxon>Pezizomycotina</taxon>
        <taxon>Sordariomycetes</taxon>
        <taxon>Hypocreomycetidae</taxon>
        <taxon>Glomerellales</taxon>
        <taxon>Glomerellaceae</taxon>
        <taxon>Colletotrichum</taxon>
        <taxon>Colletotrichum graminicola species complex</taxon>
    </lineage>
</organism>
<name>A0AAD9M185_9PEZI</name>
<evidence type="ECO:0000313" key="2">
    <source>
        <dbReference type="EMBL" id="KAK2028257.1"/>
    </source>
</evidence>
<evidence type="ECO:0000313" key="3">
    <source>
        <dbReference type="Proteomes" id="UP001232148"/>
    </source>
</evidence>
<accession>A0AAD9M185</accession>
<feature type="compositionally biased region" description="Basic and acidic residues" evidence="1">
    <location>
        <begin position="1"/>
        <end position="10"/>
    </location>
</feature>
<dbReference type="AlphaFoldDB" id="A0AAD9M185"/>
<evidence type="ECO:0000256" key="1">
    <source>
        <dbReference type="SAM" id="MobiDB-lite"/>
    </source>
</evidence>
<dbReference type="EMBL" id="MU842881">
    <property type="protein sequence ID" value="KAK2028257.1"/>
    <property type="molecule type" value="Genomic_DNA"/>
</dbReference>